<keyword evidence="2" id="KW-1185">Reference proteome</keyword>
<dbReference type="Gene3D" id="1.10.3460.10">
    <property type="entry name" value="Chlorophyll a/b binding protein domain"/>
    <property type="match status" value="1"/>
</dbReference>
<protein>
    <submittedName>
        <fullName evidence="1">Uncharacterized protein</fullName>
    </submittedName>
</protein>
<organism evidence="1 2">
    <name type="scientific">Populus trichocarpa</name>
    <name type="common">Western balsam poplar</name>
    <name type="synonym">Populus balsamifera subsp. trichocarpa</name>
    <dbReference type="NCBI Taxonomy" id="3694"/>
    <lineage>
        <taxon>Eukaryota</taxon>
        <taxon>Viridiplantae</taxon>
        <taxon>Streptophyta</taxon>
        <taxon>Embryophyta</taxon>
        <taxon>Tracheophyta</taxon>
        <taxon>Spermatophyta</taxon>
        <taxon>Magnoliopsida</taxon>
        <taxon>eudicotyledons</taxon>
        <taxon>Gunneridae</taxon>
        <taxon>Pentapetalae</taxon>
        <taxon>rosids</taxon>
        <taxon>fabids</taxon>
        <taxon>Malpighiales</taxon>
        <taxon>Salicaceae</taxon>
        <taxon>Saliceae</taxon>
        <taxon>Populus</taxon>
    </lineage>
</organism>
<proteinExistence type="predicted"/>
<dbReference type="AlphaFoldDB" id="A0A2K1YRD8"/>
<name>A0A2K1YRD8_POPTR</name>
<dbReference type="Proteomes" id="UP000006729">
    <property type="component" value="Chromosome 10"/>
</dbReference>
<evidence type="ECO:0000313" key="1">
    <source>
        <dbReference type="EMBL" id="PNT15592.1"/>
    </source>
</evidence>
<dbReference type="STRING" id="3694.A0A2K1YRD8"/>
<sequence length="62" mass="6810">MCLHLVDGRDCRVCQRRFGLADWFKAGAQIFSEGGLDCLGNPSLIHAQSILAIFQAQGWSSN</sequence>
<reference evidence="1 2" key="1">
    <citation type="journal article" date="2006" name="Science">
        <title>The genome of black cottonwood, Populus trichocarpa (Torr. &amp; Gray).</title>
        <authorList>
            <person name="Tuskan G.A."/>
            <person name="Difazio S."/>
            <person name="Jansson S."/>
            <person name="Bohlmann J."/>
            <person name="Grigoriev I."/>
            <person name="Hellsten U."/>
            <person name="Putnam N."/>
            <person name="Ralph S."/>
            <person name="Rombauts S."/>
            <person name="Salamov A."/>
            <person name="Schein J."/>
            <person name="Sterck L."/>
            <person name="Aerts A."/>
            <person name="Bhalerao R.R."/>
            <person name="Bhalerao R.P."/>
            <person name="Blaudez D."/>
            <person name="Boerjan W."/>
            <person name="Brun A."/>
            <person name="Brunner A."/>
            <person name="Busov V."/>
            <person name="Campbell M."/>
            <person name="Carlson J."/>
            <person name="Chalot M."/>
            <person name="Chapman J."/>
            <person name="Chen G.L."/>
            <person name="Cooper D."/>
            <person name="Coutinho P.M."/>
            <person name="Couturier J."/>
            <person name="Covert S."/>
            <person name="Cronk Q."/>
            <person name="Cunningham R."/>
            <person name="Davis J."/>
            <person name="Degroeve S."/>
            <person name="Dejardin A."/>
            <person name="Depamphilis C."/>
            <person name="Detter J."/>
            <person name="Dirks B."/>
            <person name="Dubchak I."/>
            <person name="Duplessis S."/>
            <person name="Ehlting J."/>
            <person name="Ellis B."/>
            <person name="Gendler K."/>
            <person name="Goodstein D."/>
            <person name="Gribskov M."/>
            <person name="Grimwood J."/>
            <person name="Groover A."/>
            <person name="Gunter L."/>
            <person name="Hamberger B."/>
            <person name="Heinze B."/>
            <person name="Helariutta Y."/>
            <person name="Henrissat B."/>
            <person name="Holligan D."/>
            <person name="Holt R."/>
            <person name="Huang W."/>
            <person name="Islam-Faridi N."/>
            <person name="Jones S."/>
            <person name="Jones-Rhoades M."/>
            <person name="Jorgensen R."/>
            <person name="Joshi C."/>
            <person name="Kangasjarvi J."/>
            <person name="Karlsson J."/>
            <person name="Kelleher C."/>
            <person name="Kirkpatrick R."/>
            <person name="Kirst M."/>
            <person name="Kohler A."/>
            <person name="Kalluri U."/>
            <person name="Larimer F."/>
            <person name="Leebens-Mack J."/>
            <person name="Leple J.C."/>
            <person name="Locascio P."/>
            <person name="Lou Y."/>
            <person name="Lucas S."/>
            <person name="Martin F."/>
            <person name="Montanini B."/>
            <person name="Napoli C."/>
            <person name="Nelson D.R."/>
            <person name="Nelson C."/>
            <person name="Nieminen K."/>
            <person name="Nilsson O."/>
            <person name="Pereda V."/>
            <person name="Peter G."/>
            <person name="Philippe R."/>
            <person name="Pilate G."/>
            <person name="Poliakov A."/>
            <person name="Razumovskaya J."/>
            <person name="Richardson P."/>
            <person name="Rinaldi C."/>
            <person name="Ritland K."/>
            <person name="Rouze P."/>
            <person name="Ryaboy D."/>
            <person name="Schmutz J."/>
            <person name="Schrader J."/>
            <person name="Segerman B."/>
            <person name="Shin H."/>
            <person name="Siddiqui A."/>
            <person name="Sterky F."/>
            <person name="Terry A."/>
            <person name="Tsai C.J."/>
            <person name="Uberbacher E."/>
            <person name="Unneberg P."/>
            <person name="Vahala J."/>
            <person name="Wall K."/>
            <person name="Wessler S."/>
            <person name="Yang G."/>
            <person name="Yin T."/>
            <person name="Douglas C."/>
            <person name="Marra M."/>
            <person name="Sandberg G."/>
            <person name="Van de Peer Y."/>
            <person name="Rokhsar D."/>
        </authorList>
    </citation>
    <scope>NUCLEOTIDE SEQUENCE [LARGE SCALE GENOMIC DNA]</scope>
    <source>
        <strain evidence="2">cv. Nisqually</strain>
    </source>
</reference>
<evidence type="ECO:0000313" key="2">
    <source>
        <dbReference type="Proteomes" id="UP000006729"/>
    </source>
</evidence>
<dbReference type="EMBL" id="CM009299">
    <property type="protein sequence ID" value="PNT15592.1"/>
    <property type="molecule type" value="Genomic_DNA"/>
</dbReference>
<gene>
    <name evidence="1" type="ORF">POPTR_010G093800</name>
</gene>
<accession>A0A2K1YRD8</accession>
<dbReference type="InParanoid" id="A0A2K1YRD8"/>